<dbReference type="SFLD" id="SFLDG00358">
    <property type="entry name" value="Main_(cytGST)"/>
    <property type="match status" value="1"/>
</dbReference>
<dbReference type="SUPFAM" id="SSF47616">
    <property type="entry name" value="GST C-terminal domain-like"/>
    <property type="match status" value="1"/>
</dbReference>
<keyword evidence="5" id="KW-1185">Reference proteome</keyword>
<dbReference type="OrthoDB" id="422574at2759"/>
<dbReference type="Pfam" id="PF13409">
    <property type="entry name" value="GST_N_2"/>
    <property type="match status" value="1"/>
</dbReference>
<organism evidence="4 5">
    <name type="scientific">Setomelanomma holmii</name>
    <dbReference type="NCBI Taxonomy" id="210430"/>
    <lineage>
        <taxon>Eukaryota</taxon>
        <taxon>Fungi</taxon>
        <taxon>Dikarya</taxon>
        <taxon>Ascomycota</taxon>
        <taxon>Pezizomycotina</taxon>
        <taxon>Dothideomycetes</taxon>
        <taxon>Pleosporomycetidae</taxon>
        <taxon>Pleosporales</taxon>
        <taxon>Pleosporineae</taxon>
        <taxon>Phaeosphaeriaceae</taxon>
        <taxon>Setomelanomma</taxon>
    </lineage>
</organism>
<comment type="caution">
    <text evidence="4">The sequence shown here is derived from an EMBL/GenBank/DDBJ whole genome shotgun (WGS) entry which is preliminary data.</text>
</comment>
<dbReference type="SFLD" id="SFLDS00019">
    <property type="entry name" value="Glutathione_Transferase_(cytos"/>
    <property type="match status" value="1"/>
</dbReference>
<evidence type="ECO:0000259" key="3">
    <source>
        <dbReference type="PROSITE" id="PS50405"/>
    </source>
</evidence>
<reference evidence="4" key="1">
    <citation type="journal article" date="2020" name="Stud. Mycol.">
        <title>101 Dothideomycetes genomes: a test case for predicting lifestyles and emergence of pathogens.</title>
        <authorList>
            <person name="Haridas S."/>
            <person name="Albert R."/>
            <person name="Binder M."/>
            <person name="Bloem J."/>
            <person name="Labutti K."/>
            <person name="Salamov A."/>
            <person name="Andreopoulos B."/>
            <person name="Baker S."/>
            <person name="Barry K."/>
            <person name="Bills G."/>
            <person name="Bluhm B."/>
            <person name="Cannon C."/>
            <person name="Castanera R."/>
            <person name="Culley D."/>
            <person name="Daum C."/>
            <person name="Ezra D."/>
            <person name="Gonzalez J."/>
            <person name="Henrissat B."/>
            <person name="Kuo A."/>
            <person name="Liang C."/>
            <person name="Lipzen A."/>
            <person name="Lutzoni F."/>
            <person name="Magnuson J."/>
            <person name="Mondo S."/>
            <person name="Nolan M."/>
            <person name="Ohm R."/>
            <person name="Pangilinan J."/>
            <person name="Park H.-J."/>
            <person name="Ramirez L."/>
            <person name="Alfaro M."/>
            <person name="Sun H."/>
            <person name="Tritt A."/>
            <person name="Yoshinaga Y."/>
            <person name="Zwiers L.-H."/>
            <person name="Turgeon B."/>
            <person name="Goodwin S."/>
            <person name="Spatafora J."/>
            <person name="Crous P."/>
            <person name="Grigoriev I."/>
        </authorList>
    </citation>
    <scope>NUCLEOTIDE SEQUENCE</scope>
    <source>
        <strain evidence="4">CBS 110217</strain>
    </source>
</reference>
<comment type="similarity">
    <text evidence="1">Belongs to the GST superfamily.</text>
</comment>
<dbReference type="InterPro" id="IPR040079">
    <property type="entry name" value="Glutathione_S-Trfase"/>
</dbReference>
<accession>A0A9P4HB00</accession>
<feature type="domain" description="GST N-terminal" evidence="2">
    <location>
        <begin position="10"/>
        <end position="98"/>
    </location>
</feature>
<dbReference type="InterPro" id="IPR004045">
    <property type="entry name" value="Glutathione_S-Trfase_N"/>
</dbReference>
<dbReference type="Proteomes" id="UP000799777">
    <property type="component" value="Unassembled WGS sequence"/>
</dbReference>
<evidence type="ECO:0000259" key="2">
    <source>
        <dbReference type="PROSITE" id="PS50404"/>
    </source>
</evidence>
<feature type="domain" description="GST C-terminal" evidence="3">
    <location>
        <begin position="104"/>
        <end position="228"/>
    </location>
</feature>
<protein>
    <submittedName>
        <fullName evidence="4">Glutathione S-transferase II</fullName>
    </submittedName>
</protein>
<dbReference type="Gene3D" id="1.20.1050.10">
    <property type="match status" value="1"/>
</dbReference>
<dbReference type="CDD" id="cd03048">
    <property type="entry name" value="GST_N_Ure2p_like"/>
    <property type="match status" value="1"/>
</dbReference>
<dbReference type="Pfam" id="PF00043">
    <property type="entry name" value="GST_C"/>
    <property type="match status" value="1"/>
</dbReference>
<sequence length="267" mass="30421">MAQPIGLIATKGIELLTFSTPNGFRIAILLEELKAAYNTPYTVQSIDIFAGVQKEPWYLALNPNGRIPVLIDHDQGDHVVTEGPAIMSYLTRMYDAEIRFGFVEPLEVSGMEQWMSWLHAGLGPNQTQANFFYRFCPARHAFPTFRFVSETERHYSVLDAHLQDREYVAGSGRGRYSIVDIALFPFVEAIGVAGIELERYPNVLKWWERVSQREAVKKGMMVPSGKPFHFGYEVLRKMKSEDIEGWEEREGPLEKALVAARREYGQA</sequence>
<dbReference type="InterPro" id="IPR004046">
    <property type="entry name" value="GST_C"/>
</dbReference>
<dbReference type="PROSITE" id="PS50404">
    <property type="entry name" value="GST_NTER"/>
    <property type="match status" value="1"/>
</dbReference>
<name>A0A9P4HB00_9PLEO</name>
<dbReference type="SUPFAM" id="SSF52833">
    <property type="entry name" value="Thioredoxin-like"/>
    <property type="match status" value="1"/>
</dbReference>
<dbReference type="Gene3D" id="3.40.30.10">
    <property type="entry name" value="Glutaredoxin"/>
    <property type="match status" value="1"/>
</dbReference>
<dbReference type="InterPro" id="IPR036282">
    <property type="entry name" value="Glutathione-S-Trfase_C_sf"/>
</dbReference>
<dbReference type="EMBL" id="ML978183">
    <property type="protein sequence ID" value="KAF2031210.1"/>
    <property type="molecule type" value="Genomic_DNA"/>
</dbReference>
<proteinExistence type="inferred from homology"/>
<dbReference type="PANTHER" id="PTHR44051:SF6">
    <property type="entry name" value="GLUTATHIONE S-TRANSFERASE II"/>
    <property type="match status" value="1"/>
</dbReference>
<evidence type="ECO:0000313" key="4">
    <source>
        <dbReference type="EMBL" id="KAF2031210.1"/>
    </source>
</evidence>
<dbReference type="AlphaFoldDB" id="A0A9P4HB00"/>
<dbReference type="PANTHER" id="PTHR44051">
    <property type="entry name" value="GLUTATHIONE S-TRANSFERASE-RELATED"/>
    <property type="match status" value="1"/>
</dbReference>
<evidence type="ECO:0000256" key="1">
    <source>
        <dbReference type="ARBA" id="ARBA00007409"/>
    </source>
</evidence>
<gene>
    <name evidence="4" type="ORF">EK21DRAFT_63863</name>
</gene>
<dbReference type="SFLD" id="SFLDG01151">
    <property type="entry name" value="Main.2:_Nu-like"/>
    <property type="match status" value="1"/>
</dbReference>
<dbReference type="PROSITE" id="PS50405">
    <property type="entry name" value="GST_CTER"/>
    <property type="match status" value="1"/>
</dbReference>
<dbReference type="InterPro" id="IPR010987">
    <property type="entry name" value="Glutathione-S-Trfase_C-like"/>
</dbReference>
<dbReference type="InterPro" id="IPR036249">
    <property type="entry name" value="Thioredoxin-like_sf"/>
</dbReference>
<evidence type="ECO:0000313" key="5">
    <source>
        <dbReference type="Proteomes" id="UP000799777"/>
    </source>
</evidence>